<dbReference type="PANTHER" id="PTHR32182:SF0">
    <property type="entry name" value="DNA REPLICATION AND REPAIR PROTEIN RECF"/>
    <property type="match status" value="1"/>
</dbReference>
<comment type="caution">
    <text evidence="8">The sequence shown here is derived from an EMBL/GenBank/DDBJ whole genome shotgun (WGS) entry which is preliminary data.</text>
</comment>
<keyword evidence="6" id="KW-0742">SOS response</keyword>
<dbReference type="GO" id="GO:0006302">
    <property type="term" value="P:double-strand break repair"/>
    <property type="evidence" value="ECO:0007669"/>
    <property type="project" value="TreeGrafter"/>
</dbReference>
<dbReference type="Pfam" id="PF02463">
    <property type="entry name" value="SMC_N"/>
    <property type="match status" value="1"/>
</dbReference>
<evidence type="ECO:0000256" key="4">
    <source>
        <dbReference type="ARBA" id="ARBA00022840"/>
    </source>
</evidence>
<dbReference type="InterPro" id="IPR003395">
    <property type="entry name" value="RecF/RecN/SMC_N"/>
</dbReference>
<evidence type="ECO:0000313" key="8">
    <source>
        <dbReference type="EMBL" id="OGG07259.1"/>
    </source>
</evidence>
<dbReference type="GO" id="GO:0005524">
    <property type="term" value="F:ATP binding"/>
    <property type="evidence" value="ECO:0007669"/>
    <property type="project" value="UniProtKB-UniRule"/>
</dbReference>
<dbReference type="Gene3D" id="1.20.1050.90">
    <property type="entry name" value="RecF/RecN/SMC, N-terminal domain"/>
    <property type="match status" value="2"/>
</dbReference>
<evidence type="ECO:0000256" key="5">
    <source>
        <dbReference type="ARBA" id="ARBA00023125"/>
    </source>
</evidence>
<dbReference type="InterPro" id="IPR001238">
    <property type="entry name" value="DNA-binding_RecF"/>
</dbReference>
<comment type="similarity">
    <text evidence="6">Belongs to the RecF family.</text>
</comment>
<dbReference type="HAMAP" id="MF_00365">
    <property type="entry name" value="RecF"/>
    <property type="match status" value="1"/>
</dbReference>
<dbReference type="GO" id="GO:0006260">
    <property type="term" value="P:DNA replication"/>
    <property type="evidence" value="ECO:0007669"/>
    <property type="project" value="UniProtKB-UniRule"/>
</dbReference>
<dbReference type="AlphaFoldDB" id="A0A1F5Z484"/>
<dbReference type="GO" id="GO:0003697">
    <property type="term" value="F:single-stranded DNA binding"/>
    <property type="evidence" value="ECO:0007669"/>
    <property type="project" value="UniProtKB-UniRule"/>
</dbReference>
<reference evidence="8 9" key="1">
    <citation type="journal article" date="2016" name="Nat. Commun.">
        <title>Thousands of microbial genomes shed light on interconnected biogeochemical processes in an aquifer system.</title>
        <authorList>
            <person name="Anantharaman K."/>
            <person name="Brown C.T."/>
            <person name="Hug L.A."/>
            <person name="Sharon I."/>
            <person name="Castelle C.J."/>
            <person name="Probst A.J."/>
            <person name="Thomas B.C."/>
            <person name="Singh A."/>
            <person name="Wilkins M.J."/>
            <person name="Karaoz U."/>
            <person name="Brodie E.L."/>
            <person name="Williams K.H."/>
            <person name="Hubbard S.S."/>
            <person name="Banfield J.F."/>
        </authorList>
    </citation>
    <scope>NUCLEOTIDE SEQUENCE [LARGE SCALE GENOMIC DNA]</scope>
</reference>
<comment type="function">
    <text evidence="6">The RecF protein is involved in DNA metabolism; it is required for DNA replication and normal SOS inducibility. RecF binds preferentially to single-stranded, linear DNA. It also seems to bind ATP.</text>
</comment>
<sequence>MLQKLILQNFRSYFHKTFEFSDKATLIVGPNAVGKTNIIEAIYTLAIGKSFRAEKEQDVIKIDGNFASITTENLEILFDNRERFTKIYRVNGVGKRQMDFVGNLRAVLFCPQDIEIATDGPSIRRHYLDLVLSQVYKDYRQAISIYEKALRQRNRLLWQIRESSESGVHSSEQLRYWDEVLIINGKIIHDRRKDYLSYLNLPYDHSIISTDRLGKYAHEEIAAATTLVGPHRDDFKVVVGNKNIKSFGSRGEQRLAVFNIKLGELAYIEKITGEKPLLLLDDVFSELDHANRHMVLKIIPKQQTIMTTTDLHLVEQKMLFGLELITLS</sequence>
<evidence type="ECO:0000256" key="3">
    <source>
        <dbReference type="ARBA" id="ARBA00022741"/>
    </source>
</evidence>
<keyword evidence="5 6" id="KW-0238">DNA-binding</keyword>
<keyword evidence="6" id="KW-0227">DNA damage</keyword>
<dbReference type="PANTHER" id="PTHR32182">
    <property type="entry name" value="DNA REPLICATION AND REPAIR PROTEIN RECF"/>
    <property type="match status" value="1"/>
</dbReference>
<evidence type="ECO:0000313" key="9">
    <source>
        <dbReference type="Proteomes" id="UP000178681"/>
    </source>
</evidence>
<dbReference type="GO" id="GO:0005737">
    <property type="term" value="C:cytoplasm"/>
    <property type="evidence" value="ECO:0007669"/>
    <property type="project" value="UniProtKB-SubCell"/>
</dbReference>
<dbReference type="STRING" id="1798377.A2872_01485"/>
<feature type="binding site" evidence="6">
    <location>
        <begin position="29"/>
        <end position="36"/>
    </location>
    <ligand>
        <name>ATP</name>
        <dbReference type="ChEBI" id="CHEBI:30616"/>
    </ligand>
</feature>
<dbReference type="InterPro" id="IPR042174">
    <property type="entry name" value="RecF_2"/>
</dbReference>
<dbReference type="Proteomes" id="UP000178681">
    <property type="component" value="Unassembled WGS sequence"/>
</dbReference>
<dbReference type="EMBL" id="MFJG01000009">
    <property type="protein sequence ID" value="OGG07259.1"/>
    <property type="molecule type" value="Genomic_DNA"/>
</dbReference>
<keyword evidence="6" id="KW-0234">DNA repair</keyword>
<evidence type="ECO:0000256" key="6">
    <source>
        <dbReference type="HAMAP-Rule" id="MF_00365"/>
    </source>
</evidence>
<evidence type="ECO:0000256" key="1">
    <source>
        <dbReference type="ARBA" id="ARBA00022490"/>
    </source>
</evidence>
<gene>
    <name evidence="6" type="primary">recF</name>
    <name evidence="8" type="ORF">A2872_01485</name>
</gene>
<dbReference type="SUPFAM" id="SSF52540">
    <property type="entry name" value="P-loop containing nucleoside triphosphate hydrolases"/>
    <property type="match status" value="1"/>
</dbReference>
<dbReference type="GO" id="GO:0009432">
    <property type="term" value="P:SOS response"/>
    <property type="evidence" value="ECO:0007669"/>
    <property type="project" value="UniProtKB-UniRule"/>
</dbReference>
<comment type="subcellular location">
    <subcellularLocation>
        <location evidence="6">Cytoplasm</location>
    </subcellularLocation>
</comment>
<organism evidence="8 9">
    <name type="scientific">Candidatus Gottesmanbacteria bacterium RIFCSPHIGHO2_01_FULL_42_12</name>
    <dbReference type="NCBI Taxonomy" id="1798377"/>
    <lineage>
        <taxon>Bacteria</taxon>
        <taxon>Candidatus Gottesmaniibacteriota</taxon>
    </lineage>
</organism>
<dbReference type="InterPro" id="IPR027417">
    <property type="entry name" value="P-loop_NTPase"/>
</dbReference>
<protein>
    <recommendedName>
        <fullName evidence="6">DNA replication and repair protein RecF</fullName>
    </recommendedName>
</protein>
<keyword evidence="4 6" id="KW-0067">ATP-binding</keyword>
<accession>A0A1F5Z484</accession>
<name>A0A1F5Z484_9BACT</name>
<keyword evidence="1 6" id="KW-0963">Cytoplasm</keyword>
<keyword evidence="2 6" id="KW-0235">DNA replication</keyword>
<keyword evidence="3 6" id="KW-0547">Nucleotide-binding</keyword>
<dbReference type="Gene3D" id="3.40.50.300">
    <property type="entry name" value="P-loop containing nucleotide triphosphate hydrolases"/>
    <property type="match status" value="1"/>
</dbReference>
<dbReference type="GO" id="GO:0000731">
    <property type="term" value="P:DNA synthesis involved in DNA repair"/>
    <property type="evidence" value="ECO:0007669"/>
    <property type="project" value="TreeGrafter"/>
</dbReference>
<evidence type="ECO:0000259" key="7">
    <source>
        <dbReference type="Pfam" id="PF02463"/>
    </source>
</evidence>
<feature type="domain" description="RecF/RecN/SMC N-terminal" evidence="7">
    <location>
        <begin position="1"/>
        <end position="310"/>
    </location>
</feature>
<proteinExistence type="inferred from homology"/>
<evidence type="ECO:0000256" key="2">
    <source>
        <dbReference type="ARBA" id="ARBA00022705"/>
    </source>
</evidence>